<dbReference type="SUPFAM" id="SSF117396">
    <property type="entry name" value="TM1631-like"/>
    <property type="match status" value="1"/>
</dbReference>
<proteinExistence type="predicted"/>
<keyword evidence="2" id="KW-1185">Reference proteome</keyword>
<dbReference type="RefSeq" id="WP_138788782.1">
    <property type="nucleotide sequence ID" value="NZ_JBHTGQ010000004.1"/>
</dbReference>
<gene>
    <name evidence="1" type="ORF">ACFQWB_02790</name>
</gene>
<evidence type="ECO:0000313" key="2">
    <source>
        <dbReference type="Proteomes" id="UP001596528"/>
    </source>
</evidence>
<dbReference type="Pfam" id="PF01904">
    <property type="entry name" value="DUF72"/>
    <property type="match status" value="1"/>
</dbReference>
<dbReference type="InterPro" id="IPR036520">
    <property type="entry name" value="UPF0759_sf"/>
</dbReference>
<name>A0ABW2V3M2_9BACL</name>
<accession>A0ABW2V3M2</accession>
<dbReference type="Gene3D" id="3.20.20.410">
    <property type="entry name" value="Protein of unknown function UPF0759"/>
    <property type="match status" value="1"/>
</dbReference>
<dbReference type="PANTHER" id="PTHR30348:SF13">
    <property type="entry name" value="UPF0759 PROTEIN YUNF"/>
    <property type="match status" value="1"/>
</dbReference>
<dbReference type="InterPro" id="IPR002763">
    <property type="entry name" value="DUF72"/>
</dbReference>
<dbReference type="EMBL" id="JBHTGQ010000004">
    <property type="protein sequence ID" value="MFC7748873.1"/>
    <property type="molecule type" value="Genomic_DNA"/>
</dbReference>
<protein>
    <submittedName>
        <fullName evidence="1">DUF72 domain-containing protein</fullName>
    </submittedName>
</protein>
<sequence length="300" mass="33601">MIVIGLAGWGDHDSLYEQGIRGSKLSTYAEHFLTVEVDSSFYAIQPARVTAKWVDETPSEFRFVVKAYQGMTGHERRRGGGGRSGLSAGGASGADADFGPYASEEAIFAAFADSLAPIREAGKLGAVLFQFPPWFDCTREHVQRLCRVRELASDWPAAIEFRHQSWYSPEYRERTLAFLREQGWMHAVCDEPQVMPGSVPIVPAATHSEGTVVRFHGRNAAGWRASNAPNWREVRYLYDYSERELAEWKPLIQSLEAQSRNVYVIFNNNSGGHAAGSAKKLMALLGQRREPDIPRQMELF</sequence>
<dbReference type="Proteomes" id="UP001596528">
    <property type="component" value="Unassembled WGS sequence"/>
</dbReference>
<evidence type="ECO:0000313" key="1">
    <source>
        <dbReference type="EMBL" id="MFC7748873.1"/>
    </source>
</evidence>
<organism evidence="1 2">
    <name type="scientific">Paenibacillus thermoaerophilus</name>
    <dbReference type="NCBI Taxonomy" id="1215385"/>
    <lineage>
        <taxon>Bacteria</taxon>
        <taxon>Bacillati</taxon>
        <taxon>Bacillota</taxon>
        <taxon>Bacilli</taxon>
        <taxon>Bacillales</taxon>
        <taxon>Paenibacillaceae</taxon>
        <taxon>Paenibacillus</taxon>
    </lineage>
</organism>
<dbReference type="PANTHER" id="PTHR30348">
    <property type="entry name" value="UNCHARACTERIZED PROTEIN YECE"/>
    <property type="match status" value="1"/>
</dbReference>
<comment type="caution">
    <text evidence="1">The sequence shown here is derived from an EMBL/GenBank/DDBJ whole genome shotgun (WGS) entry which is preliminary data.</text>
</comment>
<reference evidence="2" key="1">
    <citation type="journal article" date="2019" name="Int. J. Syst. Evol. Microbiol.">
        <title>The Global Catalogue of Microorganisms (GCM) 10K type strain sequencing project: providing services to taxonomists for standard genome sequencing and annotation.</title>
        <authorList>
            <consortium name="The Broad Institute Genomics Platform"/>
            <consortium name="The Broad Institute Genome Sequencing Center for Infectious Disease"/>
            <person name="Wu L."/>
            <person name="Ma J."/>
        </authorList>
    </citation>
    <scope>NUCLEOTIDE SEQUENCE [LARGE SCALE GENOMIC DNA]</scope>
    <source>
        <strain evidence="2">JCM 18657</strain>
    </source>
</reference>